<feature type="compositionally biased region" description="Low complexity" evidence="4">
    <location>
        <begin position="670"/>
        <end position="697"/>
    </location>
</feature>
<evidence type="ECO:0000256" key="4">
    <source>
        <dbReference type="SAM" id="MobiDB-lite"/>
    </source>
</evidence>
<evidence type="ECO:0000256" key="2">
    <source>
        <dbReference type="ARBA" id="ARBA00023125"/>
    </source>
</evidence>
<sequence>MGSPRIVSGEPPEEFAIQDEVLINAQCPSLSSAACVPHQGVTNSLGGIPKKRKYLSSLMSNSTIATSCDVMEKRKYNPHLRDQSNVVITKEVTISEALKKTENAPETTNIDIDHMESLNNDKAELDATETAEVDDVMGAVADAGANNGKLTLWQFLLELLLSNKYRNLIRWTDKKGEFILLQAEGVAKLWGMRKDRNHRMNYDKLSRALRYYYEKNIIRKVHGHKFVYQFMGLRNLIKLCQNTNSCDVEQQQYGGDELVSCPTTMTRKDETFDGVTPTVNSVGLPLRQNGWNNEERKRGIQDNSGTGFSSVEPASKVGWISHSNSECNASSVKEQCDIDLDPSFLELLQPRTYCQDGTSQYSSSHAQQNDISSTVSLSHNQTCDKNVPLESTEYLVQLSNLFSSFISAASQGNALPSFPYQHSPAVSAGLLPVCGVNLTRAAPFSDSPLASGLLSRSGNNHMCQLSMSLPQTDKDSVPQPGLGSQAGNTGAYVPISTQQHPVHSHSAFRPGNASILNKLLINTDGAVIPPGSVSSGMSSSSTPHLFVSPDGYTPTCLPHSNHQLRPPSPGCQCRCHYLHHTTPKPNAVPTSQADKSPNCHLTGMNKPQFSVPSVCVPTSSCPSALIDERETSPTSLHHHRHAVNMQRLGEQISLVNRVHLHGPVDARTQIPISSPSTSSTAYIHTSPSSSVSSSSSSSIPSMIDHSRNLDWFASLQTDHRAEPVVRNSALKQNPTPPNKVDQCVWMPVPVTMITSWLNLLTSLGPVRGRSVQAEMESSLIKTAQNNQETDSSVSTFSNCPIASHTDLKWESQGN</sequence>
<dbReference type="PROSITE" id="PS51257">
    <property type="entry name" value="PROKAR_LIPOPROTEIN"/>
    <property type="match status" value="1"/>
</dbReference>
<dbReference type="InterPro" id="IPR046328">
    <property type="entry name" value="ETS_fam"/>
</dbReference>
<dbReference type="PRINTS" id="PR00454">
    <property type="entry name" value="ETSDOMAIN"/>
</dbReference>
<keyword evidence="3" id="KW-0539">Nucleus</keyword>
<feature type="region of interest" description="Disordered" evidence="4">
    <location>
        <begin position="272"/>
        <end position="309"/>
    </location>
</feature>
<dbReference type="EMBL" id="CAXLJL010000112">
    <property type="protein sequence ID" value="CAL5132016.1"/>
    <property type="molecule type" value="Genomic_DNA"/>
</dbReference>
<gene>
    <name evidence="6" type="ORF">CDAUBV1_LOCUS4534</name>
</gene>
<evidence type="ECO:0000313" key="6">
    <source>
        <dbReference type="EMBL" id="CAL5132016.1"/>
    </source>
</evidence>
<feature type="region of interest" description="Disordered" evidence="4">
    <location>
        <begin position="667"/>
        <end position="697"/>
    </location>
</feature>
<evidence type="ECO:0000256" key="3">
    <source>
        <dbReference type="RuleBase" id="RU004019"/>
    </source>
</evidence>
<dbReference type="GO" id="GO:0005634">
    <property type="term" value="C:nucleus"/>
    <property type="evidence" value="ECO:0007669"/>
    <property type="project" value="UniProtKB-SubCell"/>
</dbReference>
<dbReference type="Pfam" id="PF00178">
    <property type="entry name" value="Ets"/>
    <property type="match status" value="1"/>
</dbReference>
<dbReference type="GO" id="GO:0043565">
    <property type="term" value="F:sequence-specific DNA binding"/>
    <property type="evidence" value="ECO:0007669"/>
    <property type="project" value="InterPro"/>
</dbReference>
<protein>
    <recommendedName>
        <fullName evidence="5">ETS domain-containing protein</fullName>
    </recommendedName>
</protein>
<comment type="caution">
    <text evidence="6">The sequence shown here is derived from an EMBL/GenBank/DDBJ whole genome shotgun (WGS) entry which is preliminary data.</text>
</comment>
<dbReference type="InterPro" id="IPR036388">
    <property type="entry name" value="WH-like_DNA-bd_sf"/>
</dbReference>
<dbReference type="PROSITE" id="PS50061">
    <property type="entry name" value="ETS_DOMAIN_3"/>
    <property type="match status" value="1"/>
</dbReference>
<organism evidence="6 7">
    <name type="scientific">Calicophoron daubneyi</name>
    <name type="common">Rumen fluke</name>
    <name type="synonym">Paramphistomum daubneyi</name>
    <dbReference type="NCBI Taxonomy" id="300641"/>
    <lineage>
        <taxon>Eukaryota</taxon>
        <taxon>Metazoa</taxon>
        <taxon>Spiralia</taxon>
        <taxon>Lophotrochozoa</taxon>
        <taxon>Platyhelminthes</taxon>
        <taxon>Trematoda</taxon>
        <taxon>Digenea</taxon>
        <taxon>Plagiorchiida</taxon>
        <taxon>Pronocephalata</taxon>
        <taxon>Paramphistomoidea</taxon>
        <taxon>Paramphistomidae</taxon>
        <taxon>Calicophoron</taxon>
    </lineage>
</organism>
<reference evidence="6" key="1">
    <citation type="submission" date="2024-06" db="EMBL/GenBank/DDBJ databases">
        <authorList>
            <person name="Liu X."/>
            <person name="Lenzi L."/>
            <person name="Haldenby T S."/>
            <person name="Uol C."/>
        </authorList>
    </citation>
    <scope>NUCLEOTIDE SEQUENCE</scope>
</reference>
<dbReference type="Proteomes" id="UP001497525">
    <property type="component" value="Unassembled WGS sequence"/>
</dbReference>
<name>A0AAV2T6X1_CALDB</name>
<dbReference type="InterPro" id="IPR036390">
    <property type="entry name" value="WH_DNA-bd_sf"/>
</dbReference>
<evidence type="ECO:0000259" key="5">
    <source>
        <dbReference type="PROSITE" id="PS50061"/>
    </source>
</evidence>
<comment type="similarity">
    <text evidence="1 3">Belongs to the ETS family.</text>
</comment>
<dbReference type="InterPro" id="IPR000418">
    <property type="entry name" value="Ets_dom"/>
</dbReference>
<dbReference type="GO" id="GO:0000981">
    <property type="term" value="F:DNA-binding transcription factor activity, RNA polymerase II-specific"/>
    <property type="evidence" value="ECO:0007669"/>
    <property type="project" value="TreeGrafter"/>
</dbReference>
<dbReference type="SUPFAM" id="SSF46785">
    <property type="entry name" value="Winged helix' DNA-binding domain"/>
    <property type="match status" value="1"/>
</dbReference>
<evidence type="ECO:0000313" key="7">
    <source>
        <dbReference type="Proteomes" id="UP001497525"/>
    </source>
</evidence>
<evidence type="ECO:0000256" key="1">
    <source>
        <dbReference type="ARBA" id="ARBA00005562"/>
    </source>
</evidence>
<dbReference type="AlphaFoldDB" id="A0AAV2T6X1"/>
<dbReference type="PANTHER" id="PTHR11849">
    <property type="entry name" value="ETS"/>
    <property type="match status" value="1"/>
</dbReference>
<dbReference type="PANTHER" id="PTHR11849:SF133">
    <property type="entry name" value="ETS DOMAIN-CONTAINING PROTEIN"/>
    <property type="match status" value="1"/>
</dbReference>
<dbReference type="GO" id="GO:0030154">
    <property type="term" value="P:cell differentiation"/>
    <property type="evidence" value="ECO:0007669"/>
    <property type="project" value="TreeGrafter"/>
</dbReference>
<dbReference type="PROSITE" id="PS00346">
    <property type="entry name" value="ETS_DOMAIN_2"/>
    <property type="match status" value="1"/>
</dbReference>
<accession>A0AAV2T6X1</accession>
<proteinExistence type="inferred from homology"/>
<comment type="subcellular location">
    <subcellularLocation>
        <location evidence="3">Nucleus</location>
    </subcellularLocation>
</comment>
<keyword evidence="2 3" id="KW-0238">DNA-binding</keyword>
<feature type="domain" description="ETS" evidence="5">
    <location>
        <begin position="150"/>
        <end position="231"/>
    </location>
</feature>
<dbReference type="Gene3D" id="1.10.10.10">
    <property type="entry name" value="Winged helix-like DNA-binding domain superfamily/Winged helix DNA-binding domain"/>
    <property type="match status" value="1"/>
</dbReference>
<dbReference type="SMART" id="SM00413">
    <property type="entry name" value="ETS"/>
    <property type="match status" value="1"/>
</dbReference>
<dbReference type="PROSITE" id="PS00345">
    <property type="entry name" value="ETS_DOMAIN_1"/>
    <property type="match status" value="1"/>
</dbReference>